<comment type="caution">
    <text evidence="4">The sequence shown here is derived from an EMBL/GenBank/DDBJ whole genome shotgun (WGS) entry which is preliminary data.</text>
</comment>
<keyword evidence="2" id="KW-0812">Transmembrane</keyword>
<feature type="transmembrane region" description="Helical" evidence="2">
    <location>
        <begin position="7"/>
        <end position="30"/>
    </location>
</feature>
<feature type="transmembrane region" description="Helical" evidence="2">
    <location>
        <begin position="98"/>
        <end position="120"/>
    </location>
</feature>
<feature type="region of interest" description="Disordered" evidence="1">
    <location>
        <begin position="161"/>
        <end position="259"/>
    </location>
</feature>
<protein>
    <recommendedName>
        <fullName evidence="3">CWH43-like N-terminal domain-containing protein</fullName>
    </recommendedName>
</protein>
<evidence type="ECO:0000256" key="2">
    <source>
        <dbReference type="SAM" id="Phobius"/>
    </source>
</evidence>
<dbReference type="Pfam" id="PF10277">
    <property type="entry name" value="Frag1"/>
    <property type="match status" value="1"/>
</dbReference>
<feature type="compositionally biased region" description="Polar residues" evidence="1">
    <location>
        <begin position="180"/>
        <end position="194"/>
    </location>
</feature>
<organism evidence="4 5">
    <name type="scientific">Friedmanniomyces endolithicus</name>
    <dbReference type="NCBI Taxonomy" id="329885"/>
    <lineage>
        <taxon>Eukaryota</taxon>
        <taxon>Fungi</taxon>
        <taxon>Dikarya</taxon>
        <taxon>Ascomycota</taxon>
        <taxon>Pezizomycotina</taxon>
        <taxon>Dothideomycetes</taxon>
        <taxon>Dothideomycetidae</taxon>
        <taxon>Mycosphaerellales</taxon>
        <taxon>Teratosphaeriaceae</taxon>
        <taxon>Friedmanniomyces</taxon>
    </lineage>
</organism>
<gene>
    <name evidence="4" type="ORF">B0A54_10056</name>
</gene>
<keyword evidence="2" id="KW-1133">Transmembrane helix</keyword>
<proteinExistence type="predicted"/>
<dbReference type="EMBL" id="NAJP01000038">
    <property type="protein sequence ID" value="TKA39500.1"/>
    <property type="molecule type" value="Genomic_DNA"/>
</dbReference>
<dbReference type="OrthoDB" id="10032492at2759"/>
<dbReference type="Proteomes" id="UP000310066">
    <property type="component" value="Unassembled WGS sequence"/>
</dbReference>
<feature type="domain" description="CWH43-like N-terminal" evidence="3">
    <location>
        <begin position="6"/>
        <end position="126"/>
    </location>
</feature>
<accession>A0A4U0UU06</accession>
<dbReference type="AlphaFoldDB" id="A0A4U0UU06"/>
<feature type="transmembrane region" description="Helical" evidence="2">
    <location>
        <begin position="60"/>
        <end position="77"/>
    </location>
</feature>
<evidence type="ECO:0000313" key="4">
    <source>
        <dbReference type="EMBL" id="TKA39500.1"/>
    </source>
</evidence>
<feature type="compositionally biased region" description="Polar residues" evidence="1">
    <location>
        <begin position="223"/>
        <end position="234"/>
    </location>
</feature>
<sequence>MFGFSYWFLPLFAGFVWLGTLLAMLGTWLAKGSPHYAWQGVGQHVTYISDVGATRWGRPLFITGSAVMVVVFDLAFISERWLRHKGRLSHNYSNTEKAMSICAIIFAIIGALGLIFLTIFDTRDYPTFIIDFIPAVHTKPQHKRFPPVRRDDDEMAMNTQAQGSVTGGPVYTSGGYGHGQANQSEADSYGSQQPMAGGENLYNPPQQGVVSPVYSSGGYAQGRGNQAELNNYGNRQPLAGGEELYNPPQQGVVAPSRNF</sequence>
<dbReference type="STRING" id="329885.A0A4U0UU06"/>
<dbReference type="InterPro" id="IPR019402">
    <property type="entry name" value="CWH43_N"/>
</dbReference>
<evidence type="ECO:0000313" key="5">
    <source>
        <dbReference type="Proteomes" id="UP000310066"/>
    </source>
</evidence>
<name>A0A4U0UU06_9PEZI</name>
<evidence type="ECO:0000256" key="1">
    <source>
        <dbReference type="SAM" id="MobiDB-lite"/>
    </source>
</evidence>
<evidence type="ECO:0000259" key="3">
    <source>
        <dbReference type="Pfam" id="PF10277"/>
    </source>
</evidence>
<reference evidence="4 5" key="1">
    <citation type="submission" date="2017-03" db="EMBL/GenBank/DDBJ databases">
        <title>Genomes of endolithic fungi from Antarctica.</title>
        <authorList>
            <person name="Coleine C."/>
            <person name="Masonjones S."/>
            <person name="Stajich J.E."/>
        </authorList>
    </citation>
    <scope>NUCLEOTIDE SEQUENCE [LARGE SCALE GENOMIC DNA]</scope>
    <source>
        <strain evidence="4 5">CCFEE 5311</strain>
    </source>
</reference>
<keyword evidence="2" id="KW-0472">Membrane</keyword>